<dbReference type="GeneID" id="67144754"/>
<feature type="transmembrane region" description="Helical" evidence="1">
    <location>
        <begin position="304"/>
        <end position="335"/>
    </location>
</feature>
<proteinExistence type="predicted"/>
<evidence type="ECO:0000256" key="1">
    <source>
        <dbReference type="SAM" id="Phobius"/>
    </source>
</evidence>
<keyword evidence="1" id="KW-1133">Transmembrane helix</keyword>
<feature type="transmembrane region" description="Helical" evidence="1">
    <location>
        <begin position="356"/>
        <end position="380"/>
    </location>
</feature>
<organism evidence="2">
    <name type="scientific">Cyclocybe aegerita</name>
    <name type="common">Black poplar mushroom</name>
    <name type="synonym">Agrocybe aegerita</name>
    <dbReference type="NCBI Taxonomy" id="1973307"/>
    <lineage>
        <taxon>Eukaryota</taxon>
        <taxon>Fungi</taxon>
        <taxon>Dikarya</taxon>
        <taxon>Basidiomycota</taxon>
        <taxon>Agaricomycotina</taxon>
        <taxon>Agaricomycetes</taxon>
        <taxon>Agaricomycetidae</taxon>
        <taxon>Agaricales</taxon>
        <taxon>Agaricineae</taxon>
        <taxon>Bolbitiaceae</taxon>
        <taxon>Cyclocybe</taxon>
    </lineage>
</organism>
<keyword evidence="2" id="KW-0496">Mitochondrion</keyword>
<dbReference type="SMR" id="A0A884P6I2"/>
<reference evidence="2" key="1">
    <citation type="journal article" date="2020" name="Comput. Struct. Biotechnol. J.">
        <title>Large inverted repeats identified by intra-specific comparison of mitochondrial genomes provide insights into the evolution of Agrocybe aegerita.</title>
        <authorList>
            <person name="Liu X."/>
            <person name="Wu X."/>
            <person name="Tan H."/>
            <person name="Xie B."/>
            <person name="Deng Y."/>
        </authorList>
    </citation>
    <scope>NUCLEOTIDE SEQUENCE</scope>
    <source>
        <strain evidence="2">Ag0067</strain>
    </source>
</reference>
<feature type="transmembrane region" description="Helical" evidence="1">
    <location>
        <begin position="76"/>
        <end position="108"/>
    </location>
</feature>
<evidence type="ECO:0000313" key="2">
    <source>
        <dbReference type="EMBL" id="QQP21437.1"/>
    </source>
</evidence>
<dbReference type="RefSeq" id="YP_010146928.1">
    <property type="nucleotide sequence ID" value="NC_057071.1"/>
</dbReference>
<gene>
    <name evidence="2" type="primary">orf392</name>
</gene>
<sequence>MKNTKPILNISAKALPVLNTNISTFSFNLVRCFYKNKSQQNNSNKTNKGNSNNTNVWGDFFNILIYFFNLTLKDKLIFLVDVVLLIFVISLFLSQLLSIFISFIYYIFEPQINTDLVNWMTDISKTSSEIKHTTNVKILPNGTWSDTIRSIFIYGTGSLRLAHLVKSGGAGSKTFIVTTTILSDAGSQILSNAINDPNYILNHYKSWKEILESKPEDIGYNISQDKALNLSEFIKNINKSSTSSGSSSQEVGSSVSESVSKFIPDMNGIDDLGKILIQNLLKVLKPILEPVSVTYSNELLADQIYFISILLFLLSIFIFIFIVLFMVNTIVFIYSDKIRNFFSNKYIRWYINFNKKFIAIELICLGFSILYFMSFLVYGLHFLAVHPISLNQ</sequence>
<name>A0A884P6I2_CYCAE</name>
<accession>A0A884P6I2</accession>
<dbReference type="EMBL" id="MT364879">
    <property type="protein sequence ID" value="QQP21437.1"/>
    <property type="molecule type" value="Genomic_DNA"/>
</dbReference>
<keyword evidence="1" id="KW-0472">Membrane</keyword>
<dbReference type="AlphaFoldDB" id="A0A884P6I2"/>
<keyword evidence="1" id="KW-0812">Transmembrane</keyword>
<protein>
    <submittedName>
        <fullName evidence="2">Uncharacterized protein</fullName>
    </submittedName>
</protein>
<geneLocation type="mitochondrion" evidence="2"/>